<organism evidence="2 3">
    <name type="scientific">Campylobacter cuniculorum</name>
    <dbReference type="NCBI Taxonomy" id="374106"/>
    <lineage>
        <taxon>Bacteria</taxon>
        <taxon>Pseudomonadati</taxon>
        <taxon>Campylobacterota</taxon>
        <taxon>Epsilonproteobacteria</taxon>
        <taxon>Campylobacterales</taxon>
        <taxon>Campylobacteraceae</taxon>
        <taxon>Campylobacter</taxon>
    </lineage>
</organism>
<dbReference type="InterPro" id="IPR044668">
    <property type="entry name" value="PuuD-like"/>
</dbReference>
<reference evidence="2 3" key="1">
    <citation type="submission" date="2020-10" db="EMBL/GenBank/DDBJ databases">
        <title>Campylobacter and Helicobacter PacBio genomes.</title>
        <authorList>
            <person name="Lane C."/>
        </authorList>
    </citation>
    <scope>NUCLEOTIDE SEQUENCE [LARGE SCALE GENOMIC DNA]</scope>
    <source>
        <strain evidence="2 3">2010D-8469</strain>
    </source>
</reference>
<dbReference type="InterPro" id="IPR029062">
    <property type="entry name" value="Class_I_gatase-like"/>
</dbReference>
<dbReference type="RefSeq" id="WP_027306015.1">
    <property type="nucleotide sequence ID" value="NZ_CP063091.1"/>
</dbReference>
<evidence type="ECO:0000313" key="2">
    <source>
        <dbReference type="EMBL" id="QOR04355.1"/>
    </source>
</evidence>
<dbReference type="Pfam" id="PF00117">
    <property type="entry name" value="GATase"/>
    <property type="match status" value="1"/>
</dbReference>
<accession>A0ABX6TZ01</accession>
<sequence length="202" mass="23580">MFIGITQRLILNESYYEEREALALDWGKLFAHSNLLKDFLPLPLSYEFPFNLYKKHLKAVILSGGNDLNCYNPNALSLKRDAYENEIIKHCLRDEIPLLGICRGAQIIAHFFNSTLISCQNHTQEHHIINTQGETFKVNSFHNYAIEKLGKDLSPLFFAEDETIEAFKHKNAKIYGLMWHIERKEGLNENTLLKEWLESIRR</sequence>
<dbReference type="SUPFAM" id="SSF52317">
    <property type="entry name" value="Class I glutamine amidotransferase-like"/>
    <property type="match status" value="1"/>
</dbReference>
<dbReference type="Gene3D" id="3.40.50.880">
    <property type="match status" value="1"/>
</dbReference>
<name>A0ABX6TZ01_9BACT</name>
<dbReference type="Proteomes" id="UP000594874">
    <property type="component" value="Chromosome"/>
</dbReference>
<proteinExistence type="predicted"/>
<dbReference type="EMBL" id="CP063091">
    <property type="protein sequence ID" value="QOR04355.1"/>
    <property type="molecule type" value="Genomic_DNA"/>
</dbReference>
<evidence type="ECO:0000313" key="3">
    <source>
        <dbReference type="Proteomes" id="UP000594874"/>
    </source>
</evidence>
<dbReference type="PROSITE" id="PS51273">
    <property type="entry name" value="GATASE_TYPE_1"/>
    <property type="match status" value="1"/>
</dbReference>
<dbReference type="InterPro" id="IPR017926">
    <property type="entry name" value="GATASE"/>
</dbReference>
<keyword evidence="3" id="KW-1185">Reference proteome</keyword>
<keyword evidence="2" id="KW-0378">Hydrolase</keyword>
<evidence type="ECO:0000259" key="1">
    <source>
        <dbReference type="Pfam" id="PF00117"/>
    </source>
</evidence>
<dbReference type="InterPro" id="IPR054647">
    <property type="entry name" value="GCDPHdlase"/>
</dbReference>
<dbReference type="PANTHER" id="PTHR43235">
    <property type="entry name" value="GLUTAMINE AMIDOTRANSFERASE PB2B2.05-RELATED"/>
    <property type="match status" value="1"/>
</dbReference>
<gene>
    <name evidence="2" type="ORF">A0071_09435</name>
</gene>
<protein>
    <submittedName>
        <fullName evidence="2">Gamma-glutamyl-gamma-aminobutyrate hydrolase family protein</fullName>
    </submittedName>
</protein>
<dbReference type="PANTHER" id="PTHR43235:SF1">
    <property type="entry name" value="GLUTAMINE AMIDOTRANSFERASE PB2B2.05-RELATED"/>
    <property type="match status" value="1"/>
</dbReference>
<dbReference type="NCBIfam" id="NF045546">
    <property type="entry name" value="GCDPHdlase"/>
    <property type="match status" value="1"/>
</dbReference>
<feature type="domain" description="Glutamine amidotransferase" evidence="1">
    <location>
        <begin position="55"/>
        <end position="197"/>
    </location>
</feature>
<dbReference type="GO" id="GO:0016787">
    <property type="term" value="F:hydrolase activity"/>
    <property type="evidence" value="ECO:0007669"/>
    <property type="project" value="UniProtKB-KW"/>
</dbReference>